<feature type="compositionally biased region" description="Basic residues" evidence="5">
    <location>
        <begin position="60"/>
        <end position="76"/>
    </location>
</feature>
<comment type="similarity">
    <text evidence="4">Belongs to the protein kinase superfamily.</text>
</comment>
<evidence type="ECO:0000256" key="3">
    <source>
        <dbReference type="PROSITE-ProRule" id="PRU10141"/>
    </source>
</evidence>
<name>A0A067TLT8_GALM3</name>
<feature type="compositionally biased region" description="Basic and acidic residues" evidence="5">
    <location>
        <begin position="429"/>
        <end position="440"/>
    </location>
</feature>
<dbReference type="PANTHER" id="PTHR44167:SF24">
    <property type="entry name" value="SERINE_THREONINE-PROTEIN KINASE CHK2"/>
    <property type="match status" value="1"/>
</dbReference>
<keyword evidence="4" id="KW-0808">Transferase</keyword>
<proteinExistence type="inferred from homology"/>
<feature type="region of interest" description="Disordered" evidence="5">
    <location>
        <begin position="429"/>
        <end position="455"/>
    </location>
</feature>
<reference evidence="8" key="1">
    <citation type="journal article" date="2014" name="Proc. Natl. Acad. Sci. U.S.A.">
        <title>Extensive sampling of basidiomycete genomes demonstrates inadequacy of the white-rot/brown-rot paradigm for wood decay fungi.</title>
        <authorList>
            <person name="Riley R."/>
            <person name="Salamov A.A."/>
            <person name="Brown D.W."/>
            <person name="Nagy L.G."/>
            <person name="Floudas D."/>
            <person name="Held B.W."/>
            <person name="Levasseur A."/>
            <person name="Lombard V."/>
            <person name="Morin E."/>
            <person name="Otillar R."/>
            <person name="Lindquist E.A."/>
            <person name="Sun H."/>
            <person name="LaButti K.M."/>
            <person name="Schmutz J."/>
            <person name="Jabbour D."/>
            <person name="Luo H."/>
            <person name="Baker S.E."/>
            <person name="Pisabarro A.G."/>
            <person name="Walton J.D."/>
            <person name="Blanchette R.A."/>
            <person name="Henrissat B."/>
            <person name="Martin F."/>
            <person name="Cullen D."/>
            <person name="Hibbett D.S."/>
            <person name="Grigoriev I.V."/>
        </authorList>
    </citation>
    <scope>NUCLEOTIDE SEQUENCE [LARGE SCALE GENOMIC DNA]</scope>
    <source>
        <strain evidence="8">CBS 339.88</strain>
    </source>
</reference>
<dbReference type="GO" id="GO:0005524">
    <property type="term" value="F:ATP binding"/>
    <property type="evidence" value="ECO:0007669"/>
    <property type="project" value="UniProtKB-UniRule"/>
</dbReference>
<dbReference type="PROSITE" id="PS00107">
    <property type="entry name" value="PROTEIN_KINASE_ATP"/>
    <property type="match status" value="1"/>
</dbReference>
<keyword evidence="4" id="KW-0723">Serine/threonine-protein kinase</keyword>
<dbReference type="SUPFAM" id="SSF56112">
    <property type="entry name" value="Protein kinase-like (PK-like)"/>
    <property type="match status" value="1"/>
</dbReference>
<evidence type="ECO:0000256" key="5">
    <source>
        <dbReference type="SAM" id="MobiDB-lite"/>
    </source>
</evidence>
<evidence type="ECO:0000259" key="6">
    <source>
        <dbReference type="PROSITE" id="PS50011"/>
    </source>
</evidence>
<dbReference type="GO" id="GO:0005737">
    <property type="term" value="C:cytoplasm"/>
    <property type="evidence" value="ECO:0007669"/>
    <property type="project" value="TreeGrafter"/>
</dbReference>
<protein>
    <recommendedName>
        <fullName evidence="6">Protein kinase domain-containing protein</fullName>
    </recommendedName>
</protein>
<dbReference type="InterPro" id="IPR008271">
    <property type="entry name" value="Ser/Thr_kinase_AS"/>
</dbReference>
<dbReference type="GO" id="GO:0044773">
    <property type="term" value="P:mitotic DNA damage checkpoint signaling"/>
    <property type="evidence" value="ECO:0007669"/>
    <property type="project" value="TreeGrafter"/>
</dbReference>
<feature type="domain" description="Protein kinase" evidence="6">
    <location>
        <begin position="91"/>
        <end position="402"/>
    </location>
</feature>
<dbReference type="SMART" id="SM00220">
    <property type="entry name" value="S_TKc"/>
    <property type="match status" value="1"/>
</dbReference>
<dbReference type="InterPro" id="IPR011009">
    <property type="entry name" value="Kinase-like_dom_sf"/>
</dbReference>
<keyword evidence="4" id="KW-0418">Kinase</keyword>
<dbReference type="InterPro" id="IPR000719">
    <property type="entry name" value="Prot_kinase_dom"/>
</dbReference>
<dbReference type="OrthoDB" id="10252171at2759"/>
<dbReference type="PROSITE" id="PS50011">
    <property type="entry name" value="PROTEIN_KINASE_DOM"/>
    <property type="match status" value="1"/>
</dbReference>
<dbReference type="CDD" id="cd00180">
    <property type="entry name" value="PKc"/>
    <property type="match status" value="1"/>
</dbReference>
<dbReference type="Proteomes" id="UP000027222">
    <property type="component" value="Unassembled WGS sequence"/>
</dbReference>
<dbReference type="GO" id="GO:0005634">
    <property type="term" value="C:nucleus"/>
    <property type="evidence" value="ECO:0007669"/>
    <property type="project" value="TreeGrafter"/>
</dbReference>
<keyword evidence="8" id="KW-1185">Reference proteome</keyword>
<evidence type="ECO:0000256" key="4">
    <source>
        <dbReference type="RuleBase" id="RU000304"/>
    </source>
</evidence>
<dbReference type="HOGENOM" id="CLU_561449_0_0_1"/>
<dbReference type="PROSITE" id="PS00108">
    <property type="entry name" value="PROTEIN_KINASE_ST"/>
    <property type="match status" value="1"/>
</dbReference>
<evidence type="ECO:0000313" key="7">
    <source>
        <dbReference type="EMBL" id="KDR80869.1"/>
    </source>
</evidence>
<sequence length="492" mass="56517">MALTLSDGLESRNAFEHKKARRNSNARSGSCHNLTRSRHSLPQRILPPSEPIAGPSVTRGAHHSSKSLDRRQRRTSPHNEVTPNVESRSAPWKVRVLGSGTYGKIYRTKIYRDGSSQATSDAVLKVVRLDKYPGSFTWQVRAELEALKRIREHPPKRPCLIEQPADVEESELTWWCRENASLYMLFKLYCTDWFAVIDYNHRVESRPVPSEYVKNMAYEMVSGLNHIHSLGIIHRDIKPENIFVDHRGHCRIGDFGGAVVLQDLDEDGDPEPVHGRYFCSNFNPMLTAAYSPPESVIPVKRKGQKVFVFNESLDFWSLGVIIYLSVCGQTRVLANLVDLLEEKERNILACFMAFEEMVQELKVSTGVDPDVKEFIVRCCRILPQERITGKEARRVVKEKRWRFRHSDRYPDELRKFLPPKEVIKSERCTCHNDEKTDSDPSKAPPPSTPRGGDPAREFAELLSRTPVFSIRERLECETRLEVRHEACLVHHK</sequence>
<feature type="compositionally biased region" description="Polar residues" evidence="5">
    <location>
        <begin position="25"/>
        <end position="34"/>
    </location>
</feature>
<dbReference type="Gene3D" id="1.10.510.10">
    <property type="entry name" value="Transferase(Phosphotransferase) domain 1"/>
    <property type="match status" value="1"/>
</dbReference>
<gene>
    <name evidence="7" type="ORF">GALMADRAFT_241351</name>
</gene>
<feature type="region of interest" description="Disordered" evidence="5">
    <location>
        <begin position="15"/>
        <end position="87"/>
    </location>
</feature>
<organism evidence="7 8">
    <name type="scientific">Galerina marginata (strain CBS 339.88)</name>
    <dbReference type="NCBI Taxonomy" id="685588"/>
    <lineage>
        <taxon>Eukaryota</taxon>
        <taxon>Fungi</taxon>
        <taxon>Dikarya</taxon>
        <taxon>Basidiomycota</taxon>
        <taxon>Agaricomycotina</taxon>
        <taxon>Agaricomycetes</taxon>
        <taxon>Agaricomycetidae</taxon>
        <taxon>Agaricales</taxon>
        <taxon>Agaricineae</taxon>
        <taxon>Strophariaceae</taxon>
        <taxon>Galerina</taxon>
    </lineage>
</organism>
<dbReference type="AlphaFoldDB" id="A0A067TLT8"/>
<evidence type="ECO:0000256" key="2">
    <source>
        <dbReference type="ARBA" id="ARBA00022840"/>
    </source>
</evidence>
<evidence type="ECO:0000313" key="8">
    <source>
        <dbReference type="Proteomes" id="UP000027222"/>
    </source>
</evidence>
<keyword evidence="2 3" id="KW-0067">ATP-binding</keyword>
<dbReference type="InterPro" id="IPR017441">
    <property type="entry name" value="Protein_kinase_ATP_BS"/>
</dbReference>
<feature type="binding site" evidence="3">
    <location>
        <position position="125"/>
    </location>
    <ligand>
        <name>ATP</name>
        <dbReference type="ChEBI" id="CHEBI:30616"/>
    </ligand>
</feature>
<dbReference type="EMBL" id="KL142371">
    <property type="protein sequence ID" value="KDR80869.1"/>
    <property type="molecule type" value="Genomic_DNA"/>
</dbReference>
<dbReference type="Pfam" id="PF00069">
    <property type="entry name" value="Pkinase"/>
    <property type="match status" value="1"/>
</dbReference>
<dbReference type="STRING" id="685588.A0A067TLT8"/>
<dbReference type="GO" id="GO:0004674">
    <property type="term" value="F:protein serine/threonine kinase activity"/>
    <property type="evidence" value="ECO:0007669"/>
    <property type="project" value="UniProtKB-KW"/>
</dbReference>
<accession>A0A067TLT8</accession>
<keyword evidence="1 3" id="KW-0547">Nucleotide-binding</keyword>
<dbReference type="PANTHER" id="PTHR44167">
    <property type="entry name" value="OVARIAN-SPECIFIC SERINE/THREONINE-PROTEIN KINASE LOK-RELATED"/>
    <property type="match status" value="1"/>
</dbReference>
<feature type="compositionally biased region" description="Polar residues" evidence="5">
    <location>
        <begin position="78"/>
        <end position="87"/>
    </location>
</feature>
<evidence type="ECO:0000256" key="1">
    <source>
        <dbReference type="ARBA" id="ARBA00022741"/>
    </source>
</evidence>